<dbReference type="GeneID" id="129928508"/>
<gene>
    <name evidence="8" type="primary">LOC129928508</name>
</gene>
<dbReference type="Pfam" id="PF04505">
    <property type="entry name" value="CD225"/>
    <property type="match status" value="1"/>
</dbReference>
<dbReference type="AlphaFoldDB" id="A0A9W3BHX6"/>
<dbReference type="PANTHER" id="PTHR14948:SF25">
    <property type="entry name" value="DUF4190 DOMAIN-CONTAINING PROTEIN"/>
    <property type="match status" value="1"/>
</dbReference>
<keyword evidence="4 6" id="KW-1133">Transmembrane helix</keyword>
<reference evidence="8" key="1">
    <citation type="submission" date="2025-08" db="UniProtKB">
        <authorList>
            <consortium name="RefSeq"/>
        </authorList>
    </citation>
    <scope>IDENTIFICATION</scope>
</reference>
<dbReference type="InterPro" id="IPR007593">
    <property type="entry name" value="CD225/Dispanin_fam"/>
</dbReference>
<evidence type="ECO:0000256" key="2">
    <source>
        <dbReference type="ARBA" id="ARBA00006843"/>
    </source>
</evidence>
<keyword evidence="7" id="KW-1185">Reference proteome</keyword>
<evidence type="ECO:0000256" key="5">
    <source>
        <dbReference type="ARBA" id="ARBA00023136"/>
    </source>
</evidence>
<comment type="subcellular location">
    <subcellularLocation>
        <location evidence="1">Membrane</location>
    </subcellularLocation>
</comment>
<comment type="similarity">
    <text evidence="2">Belongs to the CD225/Dispanin family.</text>
</comment>
<dbReference type="PANTHER" id="PTHR14948">
    <property type="entry name" value="NG5"/>
    <property type="match status" value="1"/>
</dbReference>
<evidence type="ECO:0000256" key="4">
    <source>
        <dbReference type="ARBA" id="ARBA00022989"/>
    </source>
</evidence>
<feature type="transmembrane region" description="Helical" evidence="6">
    <location>
        <begin position="72"/>
        <end position="93"/>
    </location>
</feature>
<evidence type="ECO:0000256" key="3">
    <source>
        <dbReference type="ARBA" id="ARBA00022692"/>
    </source>
</evidence>
<keyword evidence="5 6" id="KW-0472">Membrane</keyword>
<feature type="transmembrane region" description="Helical" evidence="6">
    <location>
        <begin position="123"/>
        <end position="145"/>
    </location>
</feature>
<dbReference type="InterPro" id="IPR051423">
    <property type="entry name" value="CD225/Dispanin"/>
</dbReference>
<dbReference type="OMA" id="DMVGANS"/>
<dbReference type="GO" id="GO:0016020">
    <property type="term" value="C:membrane"/>
    <property type="evidence" value="ECO:0007669"/>
    <property type="project" value="UniProtKB-SubCell"/>
</dbReference>
<sequence>MASAAYNQITPGAQAYPQTLYSSAQGGYQPTQGGYPTAQASYVPGGGYPQGANIVTQQPAHAVIIQKPPNDILITAVFVTLCCFWPTGLVAIIKASDARSAVARGDLVYADSSYQTAKTLVNISIGIGLASYFISIVIMAFLLTFSGSAFSLTIG</sequence>
<accession>A0A9W3BHX6</accession>
<evidence type="ECO:0000256" key="6">
    <source>
        <dbReference type="SAM" id="Phobius"/>
    </source>
</evidence>
<evidence type="ECO:0000256" key="1">
    <source>
        <dbReference type="ARBA" id="ARBA00004370"/>
    </source>
</evidence>
<dbReference type="OrthoDB" id="5989802at2759"/>
<evidence type="ECO:0000313" key="8">
    <source>
        <dbReference type="RefSeq" id="XP_055899037.1"/>
    </source>
</evidence>
<keyword evidence="3 6" id="KW-0812">Transmembrane</keyword>
<name>A0A9W3BHX6_BIOGL</name>
<dbReference type="RefSeq" id="XP_055899037.1">
    <property type="nucleotide sequence ID" value="XM_056043062.1"/>
</dbReference>
<protein>
    <submittedName>
        <fullName evidence="8">Proline-rich transmembrane protein 1-like</fullName>
    </submittedName>
</protein>
<organism evidence="7 8">
    <name type="scientific">Biomphalaria glabrata</name>
    <name type="common">Bloodfluke planorb</name>
    <name type="synonym">Freshwater snail</name>
    <dbReference type="NCBI Taxonomy" id="6526"/>
    <lineage>
        <taxon>Eukaryota</taxon>
        <taxon>Metazoa</taxon>
        <taxon>Spiralia</taxon>
        <taxon>Lophotrochozoa</taxon>
        <taxon>Mollusca</taxon>
        <taxon>Gastropoda</taxon>
        <taxon>Heterobranchia</taxon>
        <taxon>Euthyneura</taxon>
        <taxon>Panpulmonata</taxon>
        <taxon>Hygrophila</taxon>
        <taxon>Lymnaeoidea</taxon>
        <taxon>Planorbidae</taxon>
        <taxon>Biomphalaria</taxon>
    </lineage>
</organism>
<dbReference type="Proteomes" id="UP001165740">
    <property type="component" value="Chromosome 10"/>
</dbReference>
<evidence type="ECO:0000313" key="7">
    <source>
        <dbReference type="Proteomes" id="UP001165740"/>
    </source>
</evidence>
<proteinExistence type="inferred from homology"/>